<evidence type="ECO:0000256" key="2">
    <source>
        <dbReference type="ARBA" id="ARBA00022553"/>
    </source>
</evidence>
<dbReference type="GO" id="GO:0016301">
    <property type="term" value="F:kinase activity"/>
    <property type="evidence" value="ECO:0007669"/>
    <property type="project" value="UniProtKB-KW"/>
</dbReference>
<dbReference type="InterPro" id="IPR000160">
    <property type="entry name" value="GGDEF_dom"/>
</dbReference>
<dbReference type="CDD" id="cd01948">
    <property type="entry name" value="EAL"/>
    <property type="match status" value="1"/>
</dbReference>
<dbReference type="CDD" id="cd00130">
    <property type="entry name" value="PAS"/>
    <property type="match status" value="1"/>
</dbReference>
<dbReference type="EC" id="3.1.4.52" evidence="13"/>
<dbReference type="PROSITE" id="PS50887">
    <property type="entry name" value="GGDEF"/>
    <property type="match status" value="1"/>
</dbReference>
<dbReference type="SMART" id="SM00091">
    <property type="entry name" value="PAS"/>
    <property type="match status" value="1"/>
</dbReference>
<dbReference type="SMART" id="SM00052">
    <property type="entry name" value="EAL"/>
    <property type="match status" value="1"/>
</dbReference>
<feature type="domain" description="EAL" evidence="11">
    <location>
        <begin position="672"/>
        <end position="926"/>
    </location>
</feature>
<dbReference type="InterPro" id="IPR029787">
    <property type="entry name" value="Nucleotide_cyclase"/>
</dbReference>
<name>A0A1J5Q9L3_9ZZZZ</name>
<dbReference type="SUPFAM" id="SSF141868">
    <property type="entry name" value="EAL domain-like"/>
    <property type="match status" value="1"/>
</dbReference>
<evidence type="ECO:0000256" key="4">
    <source>
        <dbReference type="ARBA" id="ARBA00022741"/>
    </source>
</evidence>
<evidence type="ECO:0000256" key="1">
    <source>
        <dbReference type="ARBA" id="ARBA00004370"/>
    </source>
</evidence>
<dbReference type="InterPro" id="IPR029151">
    <property type="entry name" value="Sensor-like_sf"/>
</dbReference>
<dbReference type="SUPFAM" id="SSF103190">
    <property type="entry name" value="Sensory domain-like"/>
    <property type="match status" value="1"/>
</dbReference>
<dbReference type="InterPro" id="IPR001610">
    <property type="entry name" value="PAC"/>
</dbReference>
<comment type="caution">
    <text evidence="13">The sequence shown here is derived from an EMBL/GenBank/DDBJ whole genome shotgun (WGS) entry which is preliminary data.</text>
</comment>
<dbReference type="InterPro" id="IPR033462">
    <property type="entry name" value="Cache_3-Cache_2"/>
</dbReference>
<keyword evidence="3" id="KW-0808">Transferase</keyword>
<dbReference type="PROSITE" id="PS50112">
    <property type="entry name" value="PAS"/>
    <property type="match status" value="1"/>
</dbReference>
<keyword evidence="6" id="KW-0067">ATP-binding</keyword>
<dbReference type="PANTHER" id="PTHR44757">
    <property type="entry name" value="DIGUANYLATE CYCLASE DGCP"/>
    <property type="match status" value="1"/>
</dbReference>
<keyword evidence="8" id="KW-0812">Transmembrane</keyword>
<dbReference type="SMART" id="SM00086">
    <property type="entry name" value="PAC"/>
    <property type="match status" value="1"/>
</dbReference>
<keyword evidence="13" id="KW-0378">Hydrolase</keyword>
<evidence type="ECO:0000256" key="3">
    <source>
        <dbReference type="ARBA" id="ARBA00022679"/>
    </source>
</evidence>
<dbReference type="EMBL" id="MLJW01001077">
    <property type="protein sequence ID" value="OIQ80321.1"/>
    <property type="molecule type" value="Genomic_DNA"/>
</dbReference>
<evidence type="ECO:0000259" key="9">
    <source>
        <dbReference type="PROSITE" id="PS50112"/>
    </source>
</evidence>
<dbReference type="SUPFAM" id="SSF55785">
    <property type="entry name" value="PYP-like sensor domain (PAS domain)"/>
    <property type="match status" value="1"/>
</dbReference>
<protein>
    <submittedName>
        <fullName evidence="13">Cyclic di-GMP phosphodiesterase Gmr</fullName>
        <ecNumber evidence="13">3.1.4.52</ecNumber>
    </submittedName>
</protein>
<reference evidence="13" key="1">
    <citation type="submission" date="2016-10" db="EMBL/GenBank/DDBJ databases">
        <title>Sequence of Gallionella enrichment culture.</title>
        <authorList>
            <person name="Poehlein A."/>
            <person name="Muehling M."/>
            <person name="Daniel R."/>
        </authorList>
    </citation>
    <scope>NUCLEOTIDE SEQUENCE</scope>
</reference>
<dbReference type="InterPro" id="IPR035965">
    <property type="entry name" value="PAS-like_dom_sf"/>
</dbReference>
<dbReference type="PANTHER" id="PTHR44757:SF2">
    <property type="entry name" value="BIOFILM ARCHITECTURE MAINTENANCE PROTEIN MBAA"/>
    <property type="match status" value="1"/>
</dbReference>
<evidence type="ECO:0000256" key="7">
    <source>
        <dbReference type="ARBA" id="ARBA00023012"/>
    </source>
</evidence>
<evidence type="ECO:0000256" key="8">
    <source>
        <dbReference type="SAM" id="Phobius"/>
    </source>
</evidence>
<dbReference type="SUPFAM" id="SSF55073">
    <property type="entry name" value="Nucleotide cyclase"/>
    <property type="match status" value="1"/>
</dbReference>
<proteinExistence type="predicted"/>
<gene>
    <name evidence="13" type="primary">gmr_182</name>
    <name evidence="13" type="ORF">GALL_379270</name>
</gene>
<evidence type="ECO:0000256" key="6">
    <source>
        <dbReference type="ARBA" id="ARBA00022840"/>
    </source>
</evidence>
<dbReference type="GO" id="GO:0005524">
    <property type="term" value="F:ATP binding"/>
    <property type="evidence" value="ECO:0007669"/>
    <property type="project" value="UniProtKB-KW"/>
</dbReference>
<keyword evidence="8" id="KW-0472">Membrane</keyword>
<dbReference type="InterPro" id="IPR001633">
    <property type="entry name" value="EAL_dom"/>
</dbReference>
<dbReference type="Pfam" id="PF00563">
    <property type="entry name" value="EAL"/>
    <property type="match status" value="1"/>
</dbReference>
<keyword evidence="2" id="KW-0597">Phosphoprotein</keyword>
<dbReference type="InterPro" id="IPR052155">
    <property type="entry name" value="Biofilm_reg_signaling"/>
</dbReference>
<dbReference type="Gene3D" id="3.30.70.270">
    <property type="match status" value="1"/>
</dbReference>
<dbReference type="Pfam" id="PF17201">
    <property type="entry name" value="Cache_3-Cache_2"/>
    <property type="match status" value="1"/>
</dbReference>
<dbReference type="FunFam" id="3.30.70.270:FF:000001">
    <property type="entry name" value="Diguanylate cyclase domain protein"/>
    <property type="match status" value="1"/>
</dbReference>
<dbReference type="InterPro" id="IPR043128">
    <property type="entry name" value="Rev_trsase/Diguanyl_cyclase"/>
</dbReference>
<dbReference type="Pfam" id="PF13426">
    <property type="entry name" value="PAS_9"/>
    <property type="match status" value="1"/>
</dbReference>
<keyword evidence="8" id="KW-1133">Transmembrane helix</keyword>
<dbReference type="GO" id="GO:0000160">
    <property type="term" value="P:phosphorelay signal transduction system"/>
    <property type="evidence" value="ECO:0007669"/>
    <property type="project" value="UniProtKB-KW"/>
</dbReference>
<sequence length="936" mass="103863">MSNDMQKKTPTLWRFLLPVLILLAVAPFALTTQQTSQQLDIIRDGAREQARTLAGLLGITDALVGDQASAAMRLLKERGAALGAPAISGTILIDGKAVPNLVLGKIPQADRPQLVDDVTALLGGTATLFVKSGNDFIRVTTNLRRSDGTRATGTLLDPSGRAIAALRQGQVFHGVADILGEPYITRYDPLYNARGQIIGAWYVGYKADMKVLHDAVENTRQLKSGFAVVLDERGRIRFISSHVPRSQAILLLHDQPRGWVQVVEKIPSWGFEVIVAYPLSEARAIGFANSWIMLAAAALLAALLISILFWQLRRLILDPIGSDPALATDVVQRIAAGDLGHDGLEAKPGTLMANVLHMRQKLRESMVTLRENADRMSLSASVFDHAHDGIFITDAAAHIIEINPAFTSTTGYTREAALGHTPQELGFASHDSSFFQRLWQEHAGEWRGETWNRRQSGEVYAAWLDIFVVRDKSQSISHYVGLFSDITQAKAHQQNLEHMAYHDPLTQLPNRTLLSDRLHQALARAARSDELLAICYFDLDDFKPVNDTLGHEAGDRLLVQLAARLRTCLRESDTIARLGGDEFAVLLCSLQDTRECTQTLERLLAAIRTPFLIADKTIHVSASIGYTVFPLDHSEPDTLLRHADQAMYQAKINGGSRYHLFDAEHDRQSRGRRQEREKIEAALPNGEFRLYYQPRVDMRQGKVVGMEALIRWQHPELGLRAPIEFLPMIEDTDFAIPLGEWVILEALRQIEAWQLAGLDLQVSVNIAARHMMQPDFAARLAALLHGMPQVAPDRLELEITETAAIENIAGVAQTINSCKLLGVSFALDDFGVGYSSLTYLRRLPVEVIKIDQSFVRDMLHDQEDLAVVSGLISLSRDFKRQVVAEGVETAEHGVHLLKMGCRLAQGYGIARPVPAEEVHAWVRAYRPDDSWNQSTL</sequence>
<feature type="transmembrane region" description="Helical" evidence="8">
    <location>
        <begin position="291"/>
        <end position="310"/>
    </location>
</feature>
<evidence type="ECO:0000259" key="11">
    <source>
        <dbReference type="PROSITE" id="PS50883"/>
    </source>
</evidence>
<dbReference type="NCBIfam" id="TIGR00254">
    <property type="entry name" value="GGDEF"/>
    <property type="match status" value="1"/>
</dbReference>
<evidence type="ECO:0000259" key="12">
    <source>
        <dbReference type="PROSITE" id="PS50887"/>
    </source>
</evidence>
<dbReference type="Pfam" id="PF00990">
    <property type="entry name" value="GGDEF"/>
    <property type="match status" value="1"/>
</dbReference>
<dbReference type="GO" id="GO:0071111">
    <property type="term" value="F:cyclic-guanylate-specific phosphodiesterase activity"/>
    <property type="evidence" value="ECO:0007669"/>
    <property type="project" value="UniProtKB-EC"/>
</dbReference>
<dbReference type="Gene3D" id="3.20.20.450">
    <property type="entry name" value="EAL domain"/>
    <property type="match status" value="1"/>
</dbReference>
<dbReference type="GO" id="GO:0016020">
    <property type="term" value="C:membrane"/>
    <property type="evidence" value="ECO:0007669"/>
    <property type="project" value="UniProtKB-SubCell"/>
</dbReference>
<dbReference type="Gene3D" id="3.30.450.20">
    <property type="entry name" value="PAS domain"/>
    <property type="match status" value="1"/>
</dbReference>
<dbReference type="SMART" id="SM00267">
    <property type="entry name" value="GGDEF"/>
    <property type="match status" value="1"/>
</dbReference>
<keyword evidence="5" id="KW-0418">Kinase</keyword>
<comment type="subcellular location">
    <subcellularLocation>
        <location evidence="1">Membrane</location>
    </subcellularLocation>
</comment>
<dbReference type="CDD" id="cd01949">
    <property type="entry name" value="GGDEF"/>
    <property type="match status" value="1"/>
</dbReference>
<feature type="domain" description="GGDEF" evidence="12">
    <location>
        <begin position="530"/>
        <end position="663"/>
    </location>
</feature>
<accession>A0A1J5Q9L3</accession>
<keyword evidence="7" id="KW-0902">Two-component regulatory system</keyword>
<dbReference type="NCBIfam" id="TIGR00229">
    <property type="entry name" value="sensory_box"/>
    <property type="match status" value="1"/>
</dbReference>
<evidence type="ECO:0000313" key="13">
    <source>
        <dbReference type="EMBL" id="OIQ80321.1"/>
    </source>
</evidence>
<evidence type="ECO:0000256" key="5">
    <source>
        <dbReference type="ARBA" id="ARBA00022777"/>
    </source>
</evidence>
<dbReference type="AlphaFoldDB" id="A0A1J5Q9L3"/>
<evidence type="ECO:0000259" key="10">
    <source>
        <dbReference type="PROSITE" id="PS50113"/>
    </source>
</evidence>
<keyword evidence="4" id="KW-0547">Nucleotide-binding</keyword>
<dbReference type="InterPro" id="IPR000700">
    <property type="entry name" value="PAS-assoc_C"/>
</dbReference>
<dbReference type="PROSITE" id="PS50883">
    <property type="entry name" value="EAL"/>
    <property type="match status" value="1"/>
</dbReference>
<feature type="domain" description="PAC" evidence="10">
    <location>
        <begin position="446"/>
        <end position="498"/>
    </location>
</feature>
<dbReference type="InterPro" id="IPR000014">
    <property type="entry name" value="PAS"/>
</dbReference>
<dbReference type="PROSITE" id="PS50113">
    <property type="entry name" value="PAC"/>
    <property type="match status" value="1"/>
</dbReference>
<dbReference type="InterPro" id="IPR035919">
    <property type="entry name" value="EAL_sf"/>
</dbReference>
<organism evidence="13">
    <name type="scientific">mine drainage metagenome</name>
    <dbReference type="NCBI Taxonomy" id="410659"/>
    <lineage>
        <taxon>unclassified sequences</taxon>
        <taxon>metagenomes</taxon>
        <taxon>ecological metagenomes</taxon>
    </lineage>
</organism>
<feature type="domain" description="PAS" evidence="9">
    <location>
        <begin position="375"/>
        <end position="421"/>
    </location>
</feature>